<comment type="subunit">
    <text evidence="4">Forms stable complexes with CPN60 in the presence of ATP.</text>
</comment>
<dbReference type="GO" id="GO:0051082">
    <property type="term" value="F:unfolded protein binding"/>
    <property type="evidence" value="ECO:0007669"/>
    <property type="project" value="TreeGrafter"/>
</dbReference>
<dbReference type="PANTHER" id="PTHR10772">
    <property type="entry name" value="10 KDA HEAT SHOCK PROTEIN"/>
    <property type="match status" value="1"/>
</dbReference>
<evidence type="ECO:0000256" key="6">
    <source>
        <dbReference type="RuleBase" id="RU003479"/>
    </source>
</evidence>
<dbReference type="GO" id="GO:0044183">
    <property type="term" value="F:protein folding chaperone"/>
    <property type="evidence" value="ECO:0007669"/>
    <property type="project" value="InterPro"/>
</dbReference>
<comment type="caution">
    <text evidence="7">The sequence shown here is derived from an EMBL/GenBank/DDBJ whole genome shotgun (WGS) entry which is preliminary data.</text>
</comment>
<dbReference type="InterPro" id="IPR020818">
    <property type="entry name" value="Chaperonin_GroES"/>
</dbReference>
<evidence type="ECO:0000256" key="3">
    <source>
        <dbReference type="ARBA" id="ARBA00053355"/>
    </source>
</evidence>
<dbReference type="FunFam" id="2.30.33.40:FF:000002">
    <property type="entry name" value="10 kDa chaperonin, mitochondrial"/>
    <property type="match status" value="1"/>
</dbReference>
<organism evidence="7 8">
    <name type="scientific">Tetrabaena socialis</name>
    <dbReference type="NCBI Taxonomy" id="47790"/>
    <lineage>
        <taxon>Eukaryota</taxon>
        <taxon>Viridiplantae</taxon>
        <taxon>Chlorophyta</taxon>
        <taxon>core chlorophytes</taxon>
        <taxon>Chlorophyceae</taxon>
        <taxon>CS clade</taxon>
        <taxon>Chlamydomonadales</taxon>
        <taxon>Tetrabaenaceae</taxon>
        <taxon>Tetrabaena</taxon>
    </lineage>
</organism>
<dbReference type="SMART" id="SM00883">
    <property type="entry name" value="Cpn10"/>
    <property type="match status" value="1"/>
</dbReference>
<evidence type="ECO:0000256" key="5">
    <source>
        <dbReference type="ARBA" id="ARBA00083733"/>
    </source>
</evidence>
<comment type="similarity">
    <text evidence="1 6">Belongs to the GroES chaperonin family.</text>
</comment>
<dbReference type="InterPro" id="IPR011032">
    <property type="entry name" value="GroES-like_sf"/>
</dbReference>
<evidence type="ECO:0000256" key="1">
    <source>
        <dbReference type="ARBA" id="ARBA00006975"/>
    </source>
</evidence>
<keyword evidence="2 6" id="KW-0143">Chaperone</keyword>
<dbReference type="GO" id="GO:0046872">
    <property type="term" value="F:metal ion binding"/>
    <property type="evidence" value="ECO:0007669"/>
    <property type="project" value="TreeGrafter"/>
</dbReference>
<dbReference type="PRINTS" id="PR00297">
    <property type="entry name" value="CHAPERONIN10"/>
</dbReference>
<evidence type="ECO:0000256" key="4">
    <source>
        <dbReference type="ARBA" id="ARBA00062160"/>
    </source>
</evidence>
<dbReference type="GO" id="GO:0051087">
    <property type="term" value="F:protein-folding chaperone binding"/>
    <property type="evidence" value="ECO:0007669"/>
    <property type="project" value="TreeGrafter"/>
</dbReference>
<accession>A0A2J7ZZW7</accession>
<evidence type="ECO:0000313" key="7">
    <source>
        <dbReference type="EMBL" id="PNH05805.1"/>
    </source>
</evidence>
<evidence type="ECO:0000256" key="2">
    <source>
        <dbReference type="ARBA" id="ARBA00023186"/>
    </source>
</evidence>
<gene>
    <name evidence="7" type="ORF">TSOC_007916</name>
</gene>
<dbReference type="HAMAP" id="MF_00580">
    <property type="entry name" value="CH10"/>
    <property type="match status" value="1"/>
</dbReference>
<dbReference type="InterPro" id="IPR037124">
    <property type="entry name" value="Chaperonin_GroES_sf"/>
</dbReference>
<dbReference type="EMBL" id="PGGS01000278">
    <property type="protein sequence ID" value="PNH05805.1"/>
    <property type="molecule type" value="Genomic_DNA"/>
</dbReference>
<dbReference type="Gene3D" id="2.30.33.40">
    <property type="entry name" value="GroES chaperonin"/>
    <property type="match status" value="1"/>
</dbReference>
<comment type="function">
    <text evidence="3">Seems to function only as a co-chaperone, along with cpn60, and in certain cases is essential for the discharge of biologically active proteins from cpn60.</text>
</comment>
<dbReference type="GO" id="GO:0005524">
    <property type="term" value="F:ATP binding"/>
    <property type="evidence" value="ECO:0007669"/>
    <property type="project" value="InterPro"/>
</dbReference>
<dbReference type="GO" id="GO:0005739">
    <property type="term" value="C:mitochondrion"/>
    <property type="evidence" value="ECO:0007669"/>
    <property type="project" value="UniProtKB-ARBA"/>
</dbReference>
<dbReference type="AlphaFoldDB" id="A0A2J7ZZW7"/>
<keyword evidence="8" id="KW-1185">Reference proteome</keyword>
<sequence length="99" mass="10724">MAARRLIPLLDRVLIDKVQAATKSTGGILLPESVSQKVNEGLVVAVGPGRRNKDGDLLPVAVKEGDKVLLPEYGGSQIKLGDKELYLYRDEELLGVLKD</sequence>
<protein>
    <recommendedName>
        <fullName evidence="5">Protein groES</fullName>
    </recommendedName>
</protein>
<reference evidence="7 8" key="1">
    <citation type="journal article" date="2017" name="Mol. Biol. Evol.">
        <title>The 4-celled Tetrabaena socialis nuclear genome reveals the essential components for genetic control of cell number at the origin of multicellularity in the volvocine lineage.</title>
        <authorList>
            <person name="Featherston J."/>
            <person name="Arakaki Y."/>
            <person name="Hanschen E.R."/>
            <person name="Ferris P.J."/>
            <person name="Michod R.E."/>
            <person name="Olson B.J.S.C."/>
            <person name="Nozaki H."/>
            <person name="Durand P.M."/>
        </authorList>
    </citation>
    <scope>NUCLEOTIDE SEQUENCE [LARGE SCALE GENOMIC DNA]</scope>
    <source>
        <strain evidence="7 8">NIES-571</strain>
    </source>
</reference>
<dbReference type="PANTHER" id="PTHR10772:SF0">
    <property type="entry name" value="10 KDA HEAT SHOCK PROTEIN, MITOCHONDRIAL"/>
    <property type="match status" value="1"/>
</dbReference>
<dbReference type="Proteomes" id="UP000236333">
    <property type="component" value="Unassembled WGS sequence"/>
</dbReference>
<dbReference type="SUPFAM" id="SSF50129">
    <property type="entry name" value="GroES-like"/>
    <property type="match status" value="1"/>
</dbReference>
<dbReference type="CDD" id="cd00320">
    <property type="entry name" value="cpn10"/>
    <property type="match status" value="1"/>
</dbReference>
<dbReference type="Pfam" id="PF00166">
    <property type="entry name" value="Cpn10"/>
    <property type="match status" value="1"/>
</dbReference>
<evidence type="ECO:0000313" key="8">
    <source>
        <dbReference type="Proteomes" id="UP000236333"/>
    </source>
</evidence>
<name>A0A2J7ZZW7_9CHLO</name>
<proteinExistence type="inferred from homology"/>
<dbReference type="OrthoDB" id="184876at2759"/>